<sequence length="48" mass="5450">MVRTALTVTLYEKNSQVGGRCQSMQSTKVDGYRWDTGPSLLLLPKKYE</sequence>
<reference evidence="1 2" key="1">
    <citation type="submission" date="2016-02" db="EMBL/GenBank/DDBJ databases">
        <title>Genome analysis of coral dinoflagellate symbionts highlights evolutionary adaptations to a symbiotic lifestyle.</title>
        <authorList>
            <person name="Aranda M."/>
            <person name="Li Y."/>
            <person name="Liew Y.J."/>
            <person name="Baumgarten S."/>
            <person name="Simakov O."/>
            <person name="Wilson M."/>
            <person name="Piel J."/>
            <person name="Ashoor H."/>
            <person name="Bougouffa S."/>
            <person name="Bajic V.B."/>
            <person name="Ryu T."/>
            <person name="Ravasi T."/>
            <person name="Bayer T."/>
            <person name="Micklem G."/>
            <person name="Kim H."/>
            <person name="Bhak J."/>
            <person name="Lajeunesse T.C."/>
            <person name="Voolstra C.R."/>
        </authorList>
    </citation>
    <scope>NUCLEOTIDE SEQUENCE [LARGE SCALE GENOMIC DNA]</scope>
    <source>
        <strain evidence="1 2">CCMP2467</strain>
    </source>
</reference>
<dbReference type="Gene3D" id="3.50.50.60">
    <property type="entry name" value="FAD/NAD(P)-binding domain"/>
    <property type="match status" value="1"/>
</dbReference>
<protein>
    <submittedName>
        <fullName evidence="1">Phytoene desaturase</fullName>
    </submittedName>
</protein>
<dbReference type="SUPFAM" id="SSF51905">
    <property type="entry name" value="FAD/NAD(P)-binding domain"/>
    <property type="match status" value="1"/>
</dbReference>
<gene>
    <name evidence="1" type="primary">carB</name>
    <name evidence="1" type="ORF">AK812_SmicGene48202</name>
</gene>
<evidence type="ECO:0000313" key="1">
    <source>
        <dbReference type="EMBL" id="OLP72476.1"/>
    </source>
</evidence>
<dbReference type="Pfam" id="PF13450">
    <property type="entry name" value="NAD_binding_8"/>
    <property type="match status" value="1"/>
</dbReference>
<feature type="non-terminal residue" evidence="1">
    <location>
        <position position="48"/>
    </location>
</feature>
<proteinExistence type="predicted"/>
<evidence type="ECO:0000313" key="2">
    <source>
        <dbReference type="Proteomes" id="UP000186817"/>
    </source>
</evidence>
<comment type="caution">
    <text evidence="1">The sequence shown here is derived from an EMBL/GenBank/DDBJ whole genome shotgun (WGS) entry which is preliminary data.</text>
</comment>
<dbReference type="EMBL" id="LSRX01007291">
    <property type="protein sequence ID" value="OLP72476.1"/>
    <property type="molecule type" value="Genomic_DNA"/>
</dbReference>
<dbReference type="OrthoDB" id="7777654at2759"/>
<dbReference type="InterPro" id="IPR036188">
    <property type="entry name" value="FAD/NAD-bd_sf"/>
</dbReference>
<keyword evidence="2" id="KW-1185">Reference proteome</keyword>
<dbReference type="AlphaFoldDB" id="A0A1Q9BQ71"/>
<accession>A0A1Q9BQ71</accession>
<organism evidence="1 2">
    <name type="scientific">Symbiodinium microadriaticum</name>
    <name type="common">Dinoflagellate</name>
    <name type="synonym">Zooxanthella microadriatica</name>
    <dbReference type="NCBI Taxonomy" id="2951"/>
    <lineage>
        <taxon>Eukaryota</taxon>
        <taxon>Sar</taxon>
        <taxon>Alveolata</taxon>
        <taxon>Dinophyceae</taxon>
        <taxon>Suessiales</taxon>
        <taxon>Symbiodiniaceae</taxon>
        <taxon>Symbiodinium</taxon>
    </lineage>
</organism>
<dbReference type="Proteomes" id="UP000186817">
    <property type="component" value="Unassembled WGS sequence"/>
</dbReference>
<name>A0A1Q9BQ71_SYMMI</name>